<organism evidence="2 3">
    <name type="scientific">Hymenobacter luteus</name>
    <dbReference type="NCBI Taxonomy" id="1411122"/>
    <lineage>
        <taxon>Bacteria</taxon>
        <taxon>Pseudomonadati</taxon>
        <taxon>Bacteroidota</taxon>
        <taxon>Cytophagia</taxon>
        <taxon>Cytophagales</taxon>
        <taxon>Hymenobacteraceae</taxon>
        <taxon>Hymenobacter</taxon>
    </lineage>
</organism>
<proteinExistence type="predicted"/>
<feature type="transmembrane region" description="Helical" evidence="1">
    <location>
        <begin position="47"/>
        <end position="66"/>
    </location>
</feature>
<feature type="transmembrane region" description="Helical" evidence="1">
    <location>
        <begin position="134"/>
        <end position="152"/>
    </location>
</feature>
<reference evidence="2 3" key="1">
    <citation type="submission" date="2020-08" db="EMBL/GenBank/DDBJ databases">
        <title>Genomic Encyclopedia of Type Strains, Phase IV (KMG-IV): sequencing the most valuable type-strain genomes for metagenomic binning, comparative biology and taxonomic classification.</title>
        <authorList>
            <person name="Goeker M."/>
        </authorList>
    </citation>
    <scope>NUCLEOTIDE SEQUENCE [LARGE SCALE GENOMIC DNA]</scope>
    <source>
        <strain evidence="2 3">DSM 26718</strain>
    </source>
</reference>
<feature type="transmembrane region" description="Helical" evidence="1">
    <location>
        <begin position="158"/>
        <end position="178"/>
    </location>
</feature>
<dbReference type="EMBL" id="JACHGG010000002">
    <property type="protein sequence ID" value="MBB6058789.1"/>
    <property type="molecule type" value="Genomic_DNA"/>
</dbReference>
<accession>A0A7W9T1I6</accession>
<evidence type="ECO:0000256" key="1">
    <source>
        <dbReference type="SAM" id="Phobius"/>
    </source>
</evidence>
<sequence>MLRQQEFAALKLELSVKAKNGLDFIMAASVVWAAIAVVWLLPGTLAQKGFITFFLGSATLPLAWLLSKALGTTWTLPHNPLQPLGLWLNFAQLFYFPFLIFIYSKYPQHFIMTYGIITGAHFFPYAWFYNARPFAVMAGIIPVGCLVLGLRLTEPSQLYLIPVFITGALLVLGGLLVVSYRQNKKAYLVPAVLPAQ</sequence>
<keyword evidence="1" id="KW-0472">Membrane</keyword>
<gene>
    <name evidence="2" type="ORF">HNQ93_001635</name>
</gene>
<dbReference type="RefSeq" id="WP_183403036.1">
    <property type="nucleotide sequence ID" value="NZ_JACHGG010000002.1"/>
</dbReference>
<evidence type="ECO:0000313" key="3">
    <source>
        <dbReference type="Proteomes" id="UP000532746"/>
    </source>
</evidence>
<dbReference type="Pfam" id="PF22765">
    <property type="entry name" value="DUF7010"/>
    <property type="match status" value="1"/>
</dbReference>
<dbReference type="Proteomes" id="UP000532746">
    <property type="component" value="Unassembled WGS sequence"/>
</dbReference>
<feature type="transmembrane region" description="Helical" evidence="1">
    <location>
        <begin position="86"/>
        <end position="104"/>
    </location>
</feature>
<evidence type="ECO:0000313" key="2">
    <source>
        <dbReference type="EMBL" id="MBB6058789.1"/>
    </source>
</evidence>
<keyword evidence="1" id="KW-1133">Transmembrane helix</keyword>
<dbReference type="AlphaFoldDB" id="A0A7W9T1I6"/>
<keyword evidence="3" id="KW-1185">Reference proteome</keyword>
<feature type="transmembrane region" description="Helical" evidence="1">
    <location>
        <begin position="110"/>
        <end position="127"/>
    </location>
</feature>
<comment type="caution">
    <text evidence="2">The sequence shown here is derived from an EMBL/GenBank/DDBJ whole genome shotgun (WGS) entry which is preliminary data.</text>
</comment>
<keyword evidence="1" id="KW-0812">Transmembrane</keyword>
<name>A0A7W9T1I6_9BACT</name>
<protein>
    <submittedName>
        <fullName evidence="2">Uncharacterized protein</fullName>
    </submittedName>
</protein>
<feature type="transmembrane region" description="Helical" evidence="1">
    <location>
        <begin position="21"/>
        <end position="41"/>
    </location>
</feature>
<dbReference type="InterPro" id="IPR053824">
    <property type="entry name" value="DUF7010"/>
</dbReference>